<organism evidence="6">
    <name type="scientific">hydrothermal vent metagenome</name>
    <dbReference type="NCBI Taxonomy" id="652676"/>
    <lineage>
        <taxon>unclassified sequences</taxon>
        <taxon>metagenomes</taxon>
        <taxon>ecological metagenomes</taxon>
    </lineage>
</organism>
<dbReference type="UniPathway" id="UPA00275">
    <property type="reaction ID" value="UER00401"/>
</dbReference>
<dbReference type="GO" id="GO:0008835">
    <property type="term" value="F:diaminohydroxyphosphoribosylaminopyrimidine deaminase activity"/>
    <property type="evidence" value="ECO:0007669"/>
    <property type="project" value="UniProtKB-EC"/>
</dbReference>
<dbReference type="PROSITE" id="PS51747">
    <property type="entry name" value="CYT_DCMP_DEAMINASES_2"/>
    <property type="match status" value="1"/>
</dbReference>
<dbReference type="PANTHER" id="PTHR11079">
    <property type="entry name" value="CYTOSINE DEAMINASE FAMILY MEMBER"/>
    <property type="match status" value="1"/>
</dbReference>
<dbReference type="AlphaFoldDB" id="A0A3B0VD11"/>
<dbReference type="Gene3D" id="3.40.140.10">
    <property type="entry name" value="Cytidine Deaminase, domain 2"/>
    <property type="match status" value="1"/>
</dbReference>
<keyword evidence="6" id="KW-0378">Hydrolase</keyword>
<dbReference type="CDD" id="cd01284">
    <property type="entry name" value="Riboflavin_deaminase-reductase"/>
    <property type="match status" value="1"/>
</dbReference>
<dbReference type="PROSITE" id="PS00903">
    <property type="entry name" value="CYT_DCMP_DEAMINASES_1"/>
    <property type="match status" value="1"/>
</dbReference>
<keyword evidence="3" id="KW-0479">Metal-binding</keyword>
<gene>
    <name evidence="6" type="ORF">MNBD_DELTA03-1817</name>
</gene>
<sequence>MVNRIEDNDQAFMKMALREAVKARGRTSPNPLVGAVIVRDGEVVGRGYHKRAGTPHAEVNAIRNAGEKTRGAEIYVTLEPCNHQGRTPPCTEAVLEAGLKRVVIGMPDPNPGVTGGGAAYLQ</sequence>
<dbReference type="SUPFAM" id="SSF53927">
    <property type="entry name" value="Cytidine deaminase-like"/>
    <property type="match status" value="1"/>
</dbReference>
<accession>A0A3B0VD11</accession>
<dbReference type="EC" id="3.5.4.26" evidence="2"/>
<proteinExistence type="predicted"/>
<dbReference type="GO" id="GO:0009231">
    <property type="term" value="P:riboflavin biosynthetic process"/>
    <property type="evidence" value="ECO:0007669"/>
    <property type="project" value="UniProtKB-UniPathway"/>
</dbReference>
<protein>
    <recommendedName>
        <fullName evidence="2">diaminohydroxyphosphoribosylaminopyrimidine deaminase</fullName>
        <ecNumber evidence="2">3.5.4.26</ecNumber>
    </recommendedName>
</protein>
<evidence type="ECO:0000256" key="2">
    <source>
        <dbReference type="ARBA" id="ARBA00012766"/>
    </source>
</evidence>
<dbReference type="InterPro" id="IPR016193">
    <property type="entry name" value="Cytidine_deaminase-like"/>
</dbReference>
<evidence type="ECO:0000256" key="4">
    <source>
        <dbReference type="ARBA" id="ARBA00022833"/>
    </source>
</evidence>
<feature type="domain" description="CMP/dCMP-type deaminase" evidence="5">
    <location>
        <begin position="7"/>
        <end position="122"/>
    </location>
</feature>
<dbReference type="PANTHER" id="PTHR11079:SF162">
    <property type="entry name" value="RIBOFLAVIN BIOSYNTHESIS PROTEIN PYRD, CHLOROPLASTIC"/>
    <property type="match status" value="1"/>
</dbReference>
<feature type="non-terminal residue" evidence="6">
    <location>
        <position position="122"/>
    </location>
</feature>
<dbReference type="InterPro" id="IPR004794">
    <property type="entry name" value="Eubact_RibD"/>
</dbReference>
<keyword evidence="6" id="KW-0560">Oxidoreductase</keyword>
<comment type="pathway">
    <text evidence="1">Cofactor biosynthesis; riboflavin biosynthesis; 5-amino-6-(D-ribitylamino)uracil from GTP: step 2/4.</text>
</comment>
<evidence type="ECO:0000256" key="3">
    <source>
        <dbReference type="ARBA" id="ARBA00022723"/>
    </source>
</evidence>
<dbReference type="InterPro" id="IPR016192">
    <property type="entry name" value="APOBEC/CMP_deaminase_Zn-bd"/>
</dbReference>
<keyword evidence="4" id="KW-0862">Zinc</keyword>
<dbReference type="GO" id="GO:0016491">
    <property type="term" value="F:oxidoreductase activity"/>
    <property type="evidence" value="ECO:0007669"/>
    <property type="project" value="UniProtKB-KW"/>
</dbReference>
<dbReference type="InterPro" id="IPR002125">
    <property type="entry name" value="CMP_dCMP_dom"/>
</dbReference>
<evidence type="ECO:0000313" key="6">
    <source>
        <dbReference type="EMBL" id="VAW34749.1"/>
    </source>
</evidence>
<evidence type="ECO:0000259" key="5">
    <source>
        <dbReference type="PROSITE" id="PS51747"/>
    </source>
</evidence>
<name>A0A3B0VD11_9ZZZZ</name>
<dbReference type="NCBIfam" id="TIGR00326">
    <property type="entry name" value="eubact_ribD"/>
    <property type="match status" value="1"/>
</dbReference>
<dbReference type="Pfam" id="PF00383">
    <property type="entry name" value="dCMP_cyt_deam_1"/>
    <property type="match status" value="1"/>
</dbReference>
<reference evidence="6" key="1">
    <citation type="submission" date="2018-06" db="EMBL/GenBank/DDBJ databases">
        <authorList>
            <person name="Zhirakovskaya E."/>
        </authorList>
    </citation>
    <scope>NUCLEOTIDE SEQUENCE</scope>
</reference>
<evidence type="ECO:0000256" key="1">
    <source>
        <dbReference type="ARBA" id="ARBA00004882"/>
    </source>
</evidence>
<dbReference type="EMBL" id="UOEX01000100">
    <property type="protein sequence ID" value="VAW34749.1"/>
    <property type="molecule type" value="Genomic_DNA"/>
</dbReference>
<dbReference type="GO" id="GO:0008270">
    <property type="term" value="F:zinc ion binding"/>
    <property type="evidence" value="ECO:0007669"/>
    <property type="project" value="InterPro"/>
</dbReference>